<dbReference type="PANTHER" id="PTHR23531:SF1">
    <property type="entry name" value="QUINOLENE RESISTANCE PROTEIN NORA"/>
    <property type="match status" value="1"/>
</dbReference>
<comment type="caution">
    <text evidence="2">The sequence shown here is derived from an EMBL/GenBank/DDBJ whole genome shotgun (WGS) entry which is preliminary data.</text>
</comment>
<proteinExistence type="predicted"/>
<dbReference type="InterPro" id="IPR036259">
    <property type="entry name" value="MFS_trans_sf"/>
</dbReference>
<gene>
    <name evidence="2" type="ORF">AT268_35650</name>
</gene>
<evidence type="ECO:0000313" key="3">
    <source>
        <dbReference type="Proteomes" id="UP000075476"/>
    </source>
</evidence>
<dbReference type="PANTHER" id="PTHR23531">
    <property type="entry name" value="QUINOLENE RESISTANCE PROTEIN NORA"/>
    <property type="match status" value="1"/>
</dbReference>
<accession>A0A9X0ME35</accession>
<evidence type="ECO:0000256" key="1">
    <source>
        <dbReference type="SAM" id="Phobius"/>
    </source>
</evidence>
<keyword evidence="1" id="KW-0812">Transmembrane</keyword>
<name>A0A9X0ME35_BACCE</name>
<dbReference type="Proteomes" id="UP000075476">
    <property type="component" value="Unassembled WGS sequence"/>
</dbReference>
<dbReference type="AlphaFoldDB" id="A0A9X0ME35"/>
<sequence>MILRILHGISWAVATSSIEKVVIDVFHDLVVEKQWYGMVLGPVLGLWLIKSFSFHYLFLQCTGLALVAFILELGTKITSIQHASKKR</sequence>
<dbReference type="InterPro" id="IPR052714">
    <property type="entry name" value="MFS_Exporter"/>
</dbReference>
<keyword evidence="1" id="KW-0472">Membrane</keyword>
<evidence type="ECO:0000313" key="2">
    <source>
        <dbReference type="EMBL" id="KXY33743.1"/>
    </source>
</evidence>
<dbReference type="SUPFAM" id="SSF103473">
    <property type="entry name" value="MFS general substrate transporter"/>
    <property type="match status" value="1"/>
</dbReference>
<protein>
    <submittedName>
        <fullName evidence="2">Uncharacterized protein</fullName>
    </submittedName>
</protein>
<keyword evidence="1" id="KW-1133">Transmembrane helix</keyword>
<organism evidence="2 3">
    <name type="scientific">Bacillus cereus</name>
    <dbReference type="NCBI Taxonomy" id="1396"/>
    <lineage>
        <taxon>Bacteria</taxon>
        <taxon>Bacillati</taxon>
        <taxon>Bacillota</taxon>
        <taxon>Bacilli</taxon>
        <taxon>Bacillales</taxon>
        <taxon>Bacillaceae</taxon>
        <taxon>Bacillus</taxon>
        <taxon>Bacillus cereus group</taxon>
    </lineage>
</organism>
<feature type="transmembrane region" description="Helical" evidence="1">
    <location>
        <begin position="54"/>
        <end position="75"/>
    </location>
</feature>
<dbReference type="EMBL" id="LOMO01000190">
    <property type="protein sequence ID" value="KXY33743.1"/>
    <property type="molecule type" value="Genomic_DNA"/>
</dbReference>
<reference evidence="2 3" key="1">
    <citation type="submission" date="2015-12" db="EMBL/GenBank/DDBJ databases">
        <title>Bacillus cereus Group isolate.</title>
        <authorList>
            <person name="Kovac J."/>
        </authorList>
    </citation>
    <scope>NUCLEOTIDE SEQUENCE [LARGE SCALE GENOMIC DNA]</scope>
    <source>
        <strain evidence="2 3">FSL K6-0073</strain>
    </source>
</reference>